<dbReference type="EMBL" id="JAEPRB010000025">
    <property type="protein sequence ID" value="KAG2225682.1"/>
    <property type="molecule type" value="Genomic_DNA"/>
</dbReference>
<dbReference type="AlphaFoldDB" id="A0A8H7VNP7"/>
<dbReference type="Proteomes" id="UP000646827">
    <property type="component" value="Unassembled WGS sequence"/>
</dbReference>
<evidence type="ECO:0000259" key="1">
    <source>
        <dbReference type="Pfam" id="PF13649"/>
    </source>
</evidence>
<dbReference type="CDD" id="cd02440">
    <property type="entry name" value="AdoMet_MTases"/>
    <property type="match status" value="1"/>
</dbReference>
<dbReference type="OrthoDB" id="2013972at2759"/>
<reference evidence="2 3" key="1">
    <citation type="submission" date="2020-12" db="EMBL/GenBank/DDBJ databases">
        <title>Metabolic potential, ecology and presence of endohyphal bacteria is reflected in genomic diversity of Mucoromycotina.</title>
        <authorList>
            <person name="Muszewska A."/>
            <person name="Okrasinska A."/>
            <person name="Steczkiewicz K."/>
            <person name="Drgas O."/>
            <person name="Orlowska M."/>
            <person name="Perlinska-Lenart U."/>
            <person name="Aleksandrzak-Piekarczyk T."/>
            <person name="Szatraj K."/>
            <person name="Zielenkiewicz U."/>
            <person name="Pilsyk S."/>
            <person name="Malc E."/>
            <person name="Mieczkowski P."/>
            <person name="Kruszewska J.S."/>
            <person name="Biernat P."/>
            <person name="Pawlowska J."/>
        </authorList>
    </citation>
    <scope>NUCLEOTIDE SEQUENCE [LARGE SCALE GENOMIC DNA]</scope>
    <source>
        <strain evidence="2 3">CBS 142.35</strain>
    </source>
</reference>
<dbReference type="InterPro" id="IPR029063">
    <property type="entry name" value="SAM-dependent_MTases_sf"/>
</dbReference>
<keyword evidence="3" id="KW-1185">Reference proteome</keyword>
<proteinExistence type="predicted"/>
<gene>
    <name evidence="2" type="ORF">INT45_012154</name>
</gene>
<dbReference type="Pfam" id="PF13649">
    <property type="entry name" value="Methyltransf_25"/>
    <property type="match status" value="1"/>
</dbReference>
<sequence length="298" mass="33310">METTTTTEFRNEVLKTTANTTFRISGGRRLANDANVAYILPSDQDEVKRLKLNHDLWKELMNGLYKSDMHEQLEKGIRVLDVGCGPGWWTLDMAALYPNSQFVGIDMADVFVTKDLPSNVTFKRMNAGTGLDFDDGSFDFVFQRFLVMGLSVDQYSSSVAEIKRVLKPKGAIEILELINDYSNASPAFARITSWIQQAMDSRGLDSFIADKVSSILETAGFQTIKDVNYDVPIGPWGGEPGEMFLAIQKLALPAVKVMVTELTSATPQEYDQTVQQALIEEAHSHQVSTRFRLIYATK</sequence>
<name>A0A8H7VNP7_9FUNG</name>
<organism evidence="2 3">
    <name type="scientific">Circinella minor</name>
    <dbReference type="NCBI Taxonomy" id="1195481"/>
    <lineage>
        <taxon>Eukaryota</taxon>
        <taxon>Fungi</taxon>
        <taxon>Fungi incertae sedis</taxon>
        <taxon>Mucoromycota</taxon>
        <taxon>Mucoromycotina</taxon>
        <taxon>Mucoromycetes</taxon>
        <taxon>Mucorales</taxon>
        <taxon>Lichtheimiaceae</taxon>
        <taxon>Circinella</taxon>
    </lineage>
</organism>
<dbReference type="SUPFAM" id="SSF53335">
    <property type="entry name" value="S-adenosyl-L-methionine-dependent methyltransferases"/>
    <property type="match status" value="1"/>
</dbReference>
<protein>
    <recommendedName>
        <fullName evidence="1">Methyltransferase domain-containing protein</fullName>
    </recommendedName>
</protein>
<evidence type="ECO:0000313" key="2">
    <source>
        <dbReference type="EMBL" id="KAG2225682.1"/>
    </source>
</evidence>
<dbReference type="InterPro" id="IPR041698">
    <property type="entry name" value="Methyltransf_25"/>
</dbReference>
<feature type="domain" description="Methyltransferase" evidence="1">
    <location>
        <begin position="79"/>
        <end position="170"/>
    </location>
</feature>
<evidence type="ECO:0000313" key="3">
    <source>
        <dbReference type="Proteomes" id="UP000646827"/>
    </source>
</evidence>
<dbReference type="PANTHER" id="PTHR43591">
    <property type="entry name" value="METHYLTRANSFERASE"/>
    <property type="match status" value="1"/>
</dbReference>
<comment type="caution">
    <text evidence="2">The sequence shown here is derived from an EMBL/GenBank/DDBJ whole genome shotgun (WGS) entry which is preliminary data.</text>
</comment>
<dbReference type="Gene3D" id="3.40.50.150">
    <property type="entry name" value="Vaccinia Virus protein VP39"/>
    <property type="match status" value="1"/>
</dbReference>
<dbReference type="PANTHER" id="PTHR43591:SF24">
    <property type="entry name" value="2-METHOXY-6-POLYPRENYL-1,4-BENZOQUINOL METHYLASE, MITOCHONDRIAL"/>
    <property type="match status" value="1"/>
</dbReference>
<dbReference type="GO" id="GO:0008168">
    <property type="term" value="F:methyltransferase activity"/>
    <property type="evidence" value="ECO:0007669"/>
    <property type="project" value="TreeGrafter"/>
</dbReference>
<accession>A0A8H7VNP7</accession>